<dbReference type="FunFam" id="3.30.710.10:FF:000116">
    <property type="entry name" value="SLX4 structure-specific endonuclease subunit"/>
    <property type="match status" value="1"/>
</dbReference>
<feature type="compositionally biased region" description="Basic and acidic residues" evidence="17">
    <location>
        <begin position="428"/>
        <end position="438"/>
    </location>
</feature>
<feature type="region of interest" description="Disordered" evidence="17">
    <location>
        <begin position="224"/>
        <end position="258"/>
    </location>
</feature>
<evidence type="ECO:0000313" key="19">
    <source>
        <dbReference type="EMBL" id="DBA19362.1"/>
    </source>
</evidence>
<dbReference type="PANTHER" id="PTHR21541:SF3">
    <property type="entry name" value="STRUCTURE-SPECIFIC ENDONUCLEASE SUBUNIT SLX4"/>
    <property type="match status" value="1"/>
</dbReference>
<reference evidence="19" key="1">
    <citation type="thesis" date="2020" institute="ProQuest LLC" country="789 East Eisenhower Parkway, Ann Arbor, MI, USA">
        <title>Comparative Genomics and Chromosome Evolution.</title>
        <authorList>
            <person name="Mudd A.B."/>
        </authorList>
    </citation>
    <scope>NUCLEOTIDE SEQUENCE</scope>
    <source>
        <strain evidence="19">1538</strain>
        <tissue evidence="19">Blood</tissue>
    </source>
</reference>
<dbReference type="GO" id="GO:0000712">
    <property type="term" value="P:resolution of meiotic recombination intermediates"/>
    <property type="evidence" value="ECO:0007669"/>
    <property type="project" value="TreeGrafter"/>
</dbReference>
<sequence length="1450" mass="159673">MVESDDEFTELCTKLLKRVKKCKPSEGQSASTASTTSKSKLKKPKLTRVKSKTNVGLNCSSRESQEETTGQQDQPRAKDLVLERMQQYKRTSPVRMKLNPMVANGEQAFTVAADVLTDGDLAIALQMDPKNHSASLEDEGLFFCQLCQKDLTVMSSVLREQHVNRCLDQSENLQSNPVAPVVPSCPLCGKPFTTEKARASHLKRCATKLEVPAQTLLQAVQRQATETGTEAPTGVAQVKRKGVPKQKEPSKKRKVAKTGKEMEDLMIAMALSRSLQEESFHNPGVLEKKGRRKKKDKPPPLLLLQAPEEAVQKLQKRFSMLLSEEPVENNLIALPASRFWNIQEEERETWKLRAGKKCVLWDISNMMETRDTVAYYTAELNPPITPWKPLSKKVLNSQPCAVTPNLPVVMPENQMLSDEGASPATPFKDQKRLSDSQKDKQALLDLAELAGEGMTLTQWNYVPSKASNKTGRESPVSVTCSGFIPSEEEVERKESQIPDANKNAVMTLMADFMEMVNNPHLSDAQLQTDCGEILHVHMFVLYARCPLLVEAVHSEGFYVDEASTGRVRRFLLNDVSADAALFFLRFLYSAKTDIPSHCLTHVCELARRFGVKSLIDTCELLVNMPHVSEDVAPTEEEEDDDGGEREENFQELLKSMWIDEEEDVFADQKVAEGLEEEEKADDGPVEEVDLEEVYEFAATQRKMPVEQSTEAESSSEPEVGYQDKEHDQSSSSRSHTSREEQAMDIVNHHSVDCHNSLAVSSVQKDVSGSSSKMSPASLESSPLIPPLASSPSWTKSHPDSVHCASPFQSPSRNHSSTTTSPTHQLFTDSNREPVQSPSALLRESSSEVVHTISLISPDREEDPEADLFSQHSLKPLDDSYDRMFSETCGDYAEPSGFCNASSRVHADASHHEPPVLTSSPSVIQHPILPELGSSPNIRPQTQSFLGHSSHSALENGNSPVSFGRDSKHSEPTQNSVNVSATAVSQEQDIILILSSDEETEGSSQAAKVKAPSNRFDIFTSIKESPASFSIMKNSEGHSLLDKSSSSEMSWLVPATPAPHPAETGLSLLKASHIPQSPQSKAGNHDDTLKDLVSPTQRTTFVNVSLNTTKTSTLASRAQFPNTPKKITESCTSTDSKVSCVHASPMSSISNSTVFEVVESEEEGAVAEPQADISAYSFQMDYDEPPIPIDDDLWLNAQESPAKPYSTPAHNASFHIDITPTKGPETSSSTSALQEKDCEPDNSEDSPGKPSSQIKESSYLNSKLWDEWEEEDPELPVFLPLSQRLNNVPDVQKLLKTPVSIVRKRELPPKVAITPLPDYSDMDTPVLKKELNKFGVRALPKKQMVLKLKEIFMYTHQVMSSDSEDDMPVSQRSRRNIMNEVQGEPLPAPKKQKAATTSTTTSISLTQGRKTTSTACAAQDTDSGDDQPPTASQESTTSSVGASDTSSTSHR</sequence>
<evidence type="ECO:0000256" key="5">
    <source>
        <dbReference type="ARBA" id="ARBA00022723"/>
    </source>
</evidence>
<feature type="compositionally biased region" description="Low complexity" evidence="17">
    <location>
        <begin position="1434"/>
        <end position="1450"/>
    </location>
</feature>
<keyword evidence="9" id="KW-0862">Zinc</keyword>
<dbReference type="EMBL" id="DYDO01000008">
    <property type="protein sequence ID" value="DBA19362.1"/>
    <property type="molecule type" value="Genomic_DNA"/>
</dbReference>
<dbReference type="PANTHER" id="PTHR21541">
    <property type="entry name" value="BTB POZ DOMAIN CONTAINING 12"/>
    <property type="match status" value="1"/>
</dbReference>
<feature type="compositionally biased region" description="Basic and acidic residues" evidence="17">
    <location>
        <begin position="736"/>
        <end position="752"/>
    </location>
</feature>
<feature type="compositionally biased region" description="Basic residues" evidence="17">
    <location>
        <begin position="39"/>
        <end position="51"/>
    </location>
</feature>
<feature type="compositionally biased region" description="Basic residues" evidence="17">
    <location>
        <begin position="238"/>
        <end position="257"/>
    </location>
</feature>
<keyword evidence="13" id="KW-0539">Nucleus</keyword>
<keyword evidence="3" id="KW-1017">Isopeptide bond</keyword>
<comment type="subunit">
    <text evidence="15">Forms a heterodimer with SLX1A/GIYD1. Interacts with ERCC4/XPF; catalytic subunit of the ERCC4-ERCC1 endonuclease. Interacts with MUS81; catalytic subunit of the MUS81-EME1 endonuclease. Interacts with MSH2; component of the MSH2-MSH3 mismatch repair complex. Interacts with TERF2-TERF2IP. Interacts with PLK1 and SLX4IP.</text>
</comment>
<evidence type="ECO:0000256" key="14">
    <source>
        <dbReference type="ARBA" id="ARBA00029496"/>
    </source>
</evidence>
<evidence type="ECO:0000256" key="2">
    <source>
        <dbReference type="ARBA" id="ARBA00006661"/>
    </source>
</evidence>
<evidence type="ECO:0000256" key="3">
    <source>
        <dbReference type="ARBA" id="ARBA00022499"/>
    </source>
</evidence>
<dbReference type="Gene3D" id="3.30.710.10">
    <property type="entry name" value="Potassium Channel Kv1.1, Chain A"/>
    <property type="match status" value="1"/>
</dbReference>
<feature type="compositionally biased region" description="Polar residues" evidence="17">
    <location>
        <begin position="1223"/>
        <end position="1232"/>
    </location>
</feature>
<keyword evidence="20" id="KW-1185">Reference proteome</keyword>
<evidence type="ECO:0000256" key="16">
    <source>
        <dbReference type="ARBA" id="ARBA00076095"/>
    </source>
</evidence>
<feature type="compositionally biased region" description="Polar residues" evidence="17">
    <location>
        <begin position="806"/>
        <end position="838"/>
    </location>
</feature>
<evidence type="ECO:0000256" key="10">
    <source>
        <dbReference type="ARBA" id="ARBA00022843"/>
    </source>
</evidence>
<dbReference type="GO" id="GO:0032206">
    <property type="term" value="P:positive regulation of telomere maintenance"/>
    <property type="evidence" value="ECO:0007669"/>
    <property type="project" value="UniProtKB-ARBA"/>
</dbReference>
<dbReference type="GO" id="GO:0033557">
    <property type="term" value="C:Slx1-Slx4 complex"/>
    <property type="evidence" value="ECO:0007669"/>
    <property type="project" value="TreeGrafter"/>
</dbReference>
<keyword evidence="11" id="KW-0233">DNA recombination</keyword>
<feature type="region of interest" description="Disordered" evidence="17">
    <location>
        <begin position="278"/>
        <end position="299"/>
    </location>
</feature>
<dbReference type="Pfam" id="PF00651">
    <property type="entry name" value="BTB"/>
    <property type="match status" value="1"/>
</dbReference>
<comment type="subcellular location">
    <subcellularLocation>
        <location evidence="1">Nucleus</location>
    </subcellularLocation>
</comment>
<protein>
    <recommendedName>
        <fullName evidence="14">Structure-specific endonuclease subunit SLX4</fullName>
    </recommendedName>
    <alternativeName>
        <fullName evidence="16">BTB/POZ domain-containing protein 12</fullName>
    </alternativeName>
</protein>
<evidence type="ECO:0000256" key="4">
    <source>
        <dbReference type="ARBA" id="ARBA00022553"/>
    </source>
</evidence>
<evidence type="ECO:0000256" key="9">
    <source>
        <dbReference type="ARBA" id="ARBA00022833"/>
    </source>
</evidence>
<feature type="region of interest" description="Disordered" evidence="17">
    <location>
        <begin position="1198"/>
        <end position="1256"/>
    </location>
</feature>
<dbReference type="GO" id="GO:0008270">
    <property type="term" value="F:zinc ion binding"/>
    <property type="evidence" value="ECO:0007669"/>
    <property type="project" value="UniProtKB-KW"/>
</dbReference>
<feature type="region of interest" description="Disordered" evidence="17">
    <location>
        <begin position="416"/>
        <end position="438"/>
    </location>
</feature>
<dbReference type="InterPro" id="IPR000210">
    <property type="entry name" value="BTB/POZ_dom"/>
</dbReference>
<feature type="domain" description="BTB" evidence="18">
    <location>
        <begin position="522"/>
        <end position="596"/>
    </location>
</feature>
<keyword evidence="12" id="KW-0234">DNA repair</keyword>
<feature type="region of interest" description="Disordered" evidence="17">
    <location>
        <begin position="698"/>
        <end position="848"/>
    </location>
</feature>
<evidence type="ECO:0000256" key="13">
    <source>
        <dbReference type="ARBA" id="ARBA00023242"/>
    </source>
</evidence>
<evidence type="ECO:0000256" key="1">
    <source>
        <dbReference type="ARBA" id="ARBA00004123"/>
    </source>
</evidence>
<feature type="compositionally biased region" description="Polar residues" evidence="17">
    <location>
        <begin position="706"/>
        <end position="716"/>
    </location>
</feature>
<evidence type="ECO:0000259" key="18">
    <source>
        <dbReference type="PROSITE" id="PS50097"/>
    </source>
</evidence>
<keyword evidence="4" id="KW-0597">Phosphoprotein</keyword>
<evidence type="ECO:0000256" key="11">
    <source>
        <dbReference type="ARBA" id="ARBA00023172"/>
    </source>
</evidence>
<keyword evidence="10" id="KW-0832">Ubl conjugation</keyword>
<evidence type="ECO:0000256" key="7">
    <source>
        <dbReference type="ARBA" id="ARBA00022763"/>
    </source>
</evidence>
<feature type="compositionally biased region" description="Polar residues" evidence="17">
    <location>
        <begin position="933"/>
        <end position="960"/>
    </location>
</feature>
<dbReference type="CDD" id="cd22999">
    <property type="entry name" value="SAP_SLX4"/>
    <property type="match status" value="1"/>
</dbReference>
<keyword evidence="6" id="KW-0677">Repeat</keyword>
<comment type="similarity">
    <text evidence="2">Belongs to the SLX4 family.</text>
</comment>
<evidence type="ECO:0000256" key="6">
    <source>
        <dbReference type="ARBA" id="ARBA00022737"/>
    </source>
</evidence>
<evidence type="ECO:0000256" key="12">
    <source>
        <dbReference type="ARBA" id="ARBA00023204"/>
    </source>
</evidence>
<dbReference type="Proteomes" id="UP001181693">
    <property type="component" value="Unassembled WGS sequence"/>
</dbReference>
<dbReference type="SMART" id="SM00225">
    <property type="entry name" value="BTB"/>
    <property type="match status" value="1"/>
</dbReference>
<feature type="region of interest" description="Disordered" evidence="17">
    <location>
        <begin position="1379"/>
        <end position="1450"/>
    </location>
</feature>
<feature type="region of interest" description="Disordered" evidence="17">
    <location>
        <begin position="21"/>
        <end position="78"/>
    </location>
</feature>
<keyword evidence="7" id="KW-0227">DNA damage</keyword>
<comment type="caution">
    <text evidence="19">The sequence shown here is derived from an EMBL/GenBank/DDBJ whole genome shotgun (WGS) entry which is preliminary data.</text>
</comment>
<feature type="compositionally biased region" description="Polar residues" evidence="17">
    <location>
        <begin position="54"/>
        <end position="74"/>
    </location>
</feature>
<organism evidence="19 20">
    <name type="scientific">Pyxicephalus adspersus</name>
    <name type="common">African bullfrog</name>
    <dbReference type="NCBI Taxonomy" id="30357"/>
    <lineage>
        <taxon>Eukaryota</taxon>
        <taxon>Metazoa</taxon>
        <taxon>Chordata</taxon>
        <taxon>Craniata</taxon>
        <taxon>Vertebrata</taxon>
        <taxon>Euteleostomi</taxon>
        <taxon>Amphibia</taxon>
        <taxon>Batrachia</taxon>
        <taxon>Anura</taxon>
        <taxon>Neobatrachia</taxon>
        <taxon>Ranoidea</taxon>
        <taxon>Pyxicephalidae</taxon>
        <taxon>Pyxicephalinae</taxon>
        <taxon>Pyxicephalus</taxon>
    </lineage>
</organism>
<feature type="region of interest" description="Disordered" evidence="17">
    <location>
        <begin position="925"/>
        <end position="977"/>
    </location>
</feature>
<dbReference type="SUPFAM" id="SSF54695">
    <property type="entry name" value="POZ domain"/>
    <property type="match status" value="1"/>
</dbReference>
<proteinExistence type="inferred from homology"/>
<feature type="compositionally biased region" description="Low complexity" evidence="17">
    <location>
        <begin position="759"/>
        <end position="792"/>
    </location>
</feature>
<dbReference type="InterPro" id="IPR011333">
    <property type="entry name" value="SKP1/BTB/POZ_sf"/>
</dbReference>
<evidence type="ECO:0000313" key="20">
    <source>
        <dbReference type="Proteomes" id="UP001181693"/>
    </source>
</evidence>
<name>A0AAV2ZZ69_PYXAD</name>
<dbReference type="PROSITE" id="PS50097">
    <property type="entry name" value="BTB"/>
    <property type="match status" value="1"/>
</dbReference>
<evidence type="ECO:0000256" key="15">
    <source>
        <dbReference type="ARBA" id="ARBA00064578"/>
    </source>
</evidence>
<dbReference type="GO" id="GO:0006281">
    <property type="term" value="P:DNA repair"/>
    <property type="evidence" value="ECO:0007669"/>
    <property type="project" value="UniProtKB-KW"/>
</dbReference>
<keyword evidence="5" id="KW-0479">Metal-binding</keyword>
<feature type="compositionally biased region" description="Low complexity" evidence="17">
    <location>
        <begin position="29"/>
        <end position="38"/>
    </location>
</feature>
<dbReference type="GO" id="GO:0090656">
    <property type="term" value="P:t-circle formation"/>
    <property type="evidence" value="ECO:0007669"/>
    <property type="project" value="UniProtKB-ARBA"/>
</dbReference>
<evidence type="ECO:0000256" key="8">
    <source>
        <dbReference type="ARBA" id="ARBA00022771"/>
    </source>
</evidence>
<evidence type="ECO:0000256" key="17">
    <source>
        <dbReference type="SAM" id="MobiDB-lite"/>
    </source>
</evidence>
<gene>
    <name evidence="19" type="ORF">GDO54_015212</name>
</gene>
<feature type="compositionally biased region" description="Low complexity" evidence="17">
    <location>
        <begin position="1393"/>
        <end position="1406"/>
    </location>
</feature>
<accession>A0AAV2ZZ69</accession>
<keyword evidence="8" id="KW-0863">Zinc-finger</keyword>